<evidence type="ECO:0000256" key="5">
    <source>
        <dbReference type="ARBA" id="ARBA00023175"/>
    </source>
</evidence>
<evidence type="ECO:0000256" key="1">
    <source>
        <dbReference type="ARBA" id="ARBA00022701"/>
    </source>
</evidence>
<dbReference type="AlphaFoldDB" id="A0A0B2S010"/>
<dbReference type="GO" id="GO:0005874">
    <property type="term" value="C:microtubule"/>
    <property type="evidence" value="ECO:0007669"/>
    <property type="project" value="UniProtKB-KW"/>
</dbReference>
<keyword evidence="4" id="KW-0175">Coiled coil</keyword>
<evidence type="ECO:0000256" key="6">
    <source>
        <dbReference type="SAM" id="MobiDB-lite"/>
    </source>
</evidence>
<keyword evidence="2" id="KW-0547">Nucleotide-binding</keyword>
<dbReference type="PANTHER" id="PTHR37739">
    <property type="entry name" value="KINESIN-LIKE PROTEIN KIN-12D"/>
    <property type="match status" value="1"/>
</dbReference>
<organism evidence="7">
    <name type="scientific">Glycine soja</name>
    <name type="common">Wild soybean</name>
    <dbReference type="NCBI Taxonomy" id="3848"/>
    <lineage>
        <taxon>Eukaryota</taxon>
        <taxon>Viridiplantae</taxon>
        <taxon>Streptophyta</taxon>
        <taxon>Embryophyta</taxon>
        <taxon>Tracheophyta</taxon>
        <taxon>Spermatophyta</taxon>
        <taxon>Magnoliopsida</taxon>
        <taxon>eudicotyledons</taxon>
        <taxon>Gunneridae</taxon>
        <taxon>Pentapetalae</taxon>
        <taxon>rosids</taxon>
        <taxon>fabids</taxon>
        <taxon>Fabales</taxon>
        <taxon>Fabaceae</taxon>
        <taxon>Papilionoideae</taxon>
        <taxon>50 kb inversion clade</taxon>
        <taxon>NPAAA clade</taxon>
        <taxon>indigoferoid/millettioid clade</taxon>
        <taxon>Phaseoleae</taxon>
        <taxon>Glycine</taxon>
        <taxon>Glycine subgen. Soja</taxon>
    </lineage>
</organism>
<proteinExistence type="predicted"/>
<dbReference type="Proteomes" id="UP000053555">
    <property type="component" value="Unassembled WGS sequence"/>
</dbReference>
<dbReference type="InterPro" id="IPR044986">
    <property type="entry name" value="KIF15/KIN-12"/>
</dbReference>
<evidence type="ECO:0000313" key="7">
    <source>
        <dbReference type="EMBL" id="KHN37482.1"/>
    </source>
</evidence>
<dbReference type="GO" id="GO:0005524">
    <property type="term" value="F:ATP binding"/>
    <property type="evidence" value="ECO:0007669"/>
    <property type="project" value="UniProtKB-KW"/>
</dbReference>
<evidence type="ECO:0000256" key="2">
    <source>
        <dbReference type="ARBA" id="ARBA00022741"/>
    </source>
</evidence>
<evidence type="ECO:0000256" key="4">
    <source>
        <dbReference type="ARBA" id="ARBA00023054"/>
    </source>
</evidence>
<keyword evidence="1" id="KW-0493">Microtubule</keyword>
<keyword evidence="5" id="KW-0505">Motor protein</keyword>
<keyword evidence="3" id="KW-0067">ATP-binding</keyword>
<evidence type="ECO:0000256" key="3">
    <source>
        <dbReference type="ARBA" id="ARBA00022840"/>
    </source>
</evidence>
<dbReference type="PANTHER" id="PTHR37739:SF8">
    <property type="entry name" value="KINESIN-LIKE PROTEIN KIN-12D"/>
    <property type="match status" value="1"/>
</dbReference>
<sequence length="110" mass="12569">MPQEIEEEKVQLAQQLLRLSTNVLKVAGIARPTSDVNPSMAEEALQDLKNRITTLEMEQEDLKFKNKIIKEKIRLSELMPQASPLNPRSEENRLTPPRVSLAPFLSSFDR</sequence>
<accession>A0A0B2S010</accession>
<protein>
    <submittedName>
        <fullName evidence="7">Uncharacterized protein</fullName>
    </submittedName>
</protein>
<name>A0A0B2S010_GLYSO</name>
<dbReference type="EMBL" id="KN646955">
    <property type="protein sequence ID" value="KHN37482.1"/>
    <property type="molecule type" value="Genomic_DNA"/>
</dbReference>
<reference evidence="7" key="1">
    <citation type="submission" date="2014-07" db="EMBL/GenBank/DDBJ databases">
        <title>Identification of a novel salt tolerance gene in wild soybean by whole-genome sequencing.</title>
        <authorList>
            <person name="Lam H.-M."/>
            <person name="Qi X."/>
            <person name="Li M.-W."/>
            <person name="Liu X."/>
            <person name="Xie M."/>
            <person name="Ni M."/>
            <person name="Xu X."/>
        </authorList>
    </citation>
    <scope>NUCLEOTIDE SEQUENCE [LARGE SCALE GENOMIC DNA]</scope>
    <source>
        <tissue evidence="7">Root</tissue>
    </source>
</reference>
<gene>
    <name evidence="7" type="ORF">glysoja_034348</name>
</gene>
<feature type="region of interest" description="Disordered" evidence="6">
    <location>
        <begin position="79"/>
        <end position="110"/>
    </location>
</feature>